<protein>
    <submittedName>
        <fullName evidence="1">Uncharacterized protein</fullName>
    </submittedName>
</protein>
<sequence>MSNLIDGVLTIGGIEINPNTTLKDIEDAFGKANAEVRRRTNERATLRFSQPVKLGSKNFRISIAFKNEHIWGIELIVDDPEIDEPIMNEHDFWRYVAEQREWLIEELGKSDGIRDDITFEWGKIGPWFDPGSFGAGISIKYFQK</sequence>
<organism evidence="1 2">
    <name type="scientific">Bacillus mycoides</name>
    <dbReference type="NCBI Taxonomy" id="1405"/>
    <lineage>
        <taxon>Bacteria</taxon>
        <taxon>Bacillati</taxon>
        <taxon>Bacillota</taxon>
        <taxon>Bacilli</taxon>
        <taxon>Bacillales</taxon>
        <taxon>Bacillaceae</taxon>
        <taxon>Bacillus</taxon>
        <taxon>Bacillus cereus group</taxon>
    </lineage>
</organism>
<accession>A0AAP8KT22</accession>
<comment type="caution">
    <text evidence="1">The sequence shown here is derived from an EMBL/GenBank/DDBJ whole genome shotgun (WGS) entry which is preliminary data.</text>
</comment>
<evidence type="ECO:0000313" key="2">
    <source>
        <dbReference type="Proteomes" id="UP000236165"/>
    </source>
</evidence>
<evidence type="ECO:0000313" key="1">
    <source>
        <dbReference type="EMBL" id="PJN69036.1"/>
    </source>
</evidence>
<dbReference type="AlphaFoldDB" id="A0AAP8KT22"/>
<proteinExistence type="predicted"/>
<dbReference type="Proteomes" id="UP000236165">
    <property type="component" value="Unassembled WGS sequence"/>
</dbReference>
<name>A0AAP8KT22_BACMY</name>
<dbReference type="EMBL" id="MKZQ01000048">
    <property type="protein sequence ID" value="PJN69036.1"/>
    <property type="molecule type" value="Genomic_DNA"/>
</dbReference>
<gene>
    <name evidence="1" type="ORF">BACWE_40890</name>
</gene>
<dbReference type="RefSeq" id="WP_103458562.1">
    <property type="nucleotide sequence ID" value="NZ_MKZP01000046.1"/>
</dbReference>
<reference evidence="1 2" key="1">
    <citation type="submission" date="2016-10" db="EMBL/GenBank/DDBJ databases">
        <title>Genome Sequence of Bacillus weihenstephanensis GM6LP.</title>
        <authorList>
            <person name="Poehlein A."/>
            <person name="Wemheuer F."/>
            <person name="Hollensteiner J."/>
            <person name="Wemheuer B."/>
        </authorList>
    </citation>
    <scope>NUCLEOTIDE SEQUENCE [LARGE SCALE GENOMIC DNA]</scope>
    <source>
        <strain evidence="1 2">GM6LP</strain>
    </source>
</reference>